<organism evidence="1 2">
    <name type="scientific">Georgfuchsia toluolica</name>
    <dbReference type="NCBI Taxonomy" id="424218"/>
    <lineage>
        <taxon>Bacteria</taxon>
        <taxon>Pseudomonadati</taxon>
        <taxon>Pseudomonadota</taxon>
        <taxon>Betaproteobacteria</taxon>
        <taxon>Nitrosomonadales</taxon>
        <taxon>Sterolibacteriaceae</taxon>
        <taxon>Georgfuchsia</taxon>
    </lineage>
</organism>
<dbReference type="AlphaFoldDB" id="A0A916J5J4"/>
<proteinExistence type="predicted"/>
<keyword evidence="2" id="KW-1185">Reference proteome</keyword>
<protein>
    <submittedName>
        <fullName evidence="1">Uncharacterized protein</fullName>
    </submittedName>
</protein>
<evidence type="ECO:0000313" key="2">
    <source>
        <dbReference type="Proteomes" id="UP000742786"/>
    </source>
</evidence>
<dbReference type="RefSeq" id="WP_220636880.1">
    <property type="nucleotide sequence ID" value="NZ_CAJQUM010000001.1"/>
</dbReference>
<evidence type="ECO:0000313" key="1">
    <source>
        <dbReference type="EMBL" id="CAG4885096.1"/>
    </source>
</evidence>
<reference evidence="1" key="1">
    <citation type="submission" date="2021-04" db="EMBL/GenBank/DDBJ databases">
        <authorList>
            <person name="Hornung B."/>
        </authorList>
    </citation>
    <scope>NUCLEOTIDE SEQUENCE</scope>
    <source>
        <strain evidence="1">G5G6</strain>
    </source>
</reference>
<name>A0A916J5J4_9PROT</name>
<dbReference type="EMBL" id="CAJQUM010000001">
    <property type="protein sequence ID" value="CAG4885096.1"/>
    <property type="molecule type" value="Genomic_DNA"/>
</dbReference>
<accession>A0A916J5J4</accession>
<comment type="caution">
    <text evidence="1">The sequence shown here is derived from an EMBL/GenBank/DDBJ whole genome shotgun (WGS) entry which is preliminary data.</text>
</comment>
<sequence length="111" mass="12676">MNQLSDKQLVELIDKTIKGFQGNTDSLASAIGYLMIGRKFGWRVMYFMHSQSTVRKYEKILDLKSEDVMPEEGIWARKAIAYKAMKAVSNFWKAVKGEVAGVKSKEVLKLR</sequence>
<dbReference type="Proteomes" id="UP000742786">
    <property type="component" value="Unassembled WGS sequence"/>
</dbReference>
<gene>
    <name evidence="1" type="ORF">GTOL_12979</name>
</gene>